<evidence type="ECO:0000256" key="1">
    <source>
        <dbReference type="SAM" id="MobiDB-lite"/>
    </source>
</evidence>
<feature type="compositionally biased region" description="Basic and acidic residues" evidence="1">
    <location>
        <begin position="54"/>
        <end position="69"/>
    </location>
</feature>
<proteinExistence type="predicted"/>
<feature type="compositionally biased region" description="Basic and acidic residues" evidence="1">
    <location>
        <begin position="226"/>
        <end position="239"/>
    </location>
</feature>
<feature type="compositionally biased region" description="Low complexity" evidence="1">
    <location>
        <begin position="379"/>
        <end position="399"/>
    </location>
</feature>
<dbReference type="Proteomes" id="UP001642405">
    <property type="component" value="Unassembled WGS sequence"/>
</dbReference>
<protein>
    <submittedName>
        <fullName evidence="3">Uncharacterized protein</fullName>
    </submittedName>
</protein>
<keyword evidence="2" id="KW-0472">Membrane</keyword>
<evidence type="ECO:0000313" key="4">
    <source>
        <dbReference type="Proteomes" id="UP001642405"/>
    </source>
</evidence>
<organism evidence="3 4">
    <name type="scientific">Sporothrix curviconia</name>
    <dbReference type="NCBI Taxonomy" id="1260050"/>
    <lineage>
        <taxon>Eukaryota</taxon>
        <taxon>Fungi</taxon>
        <taxon>Dikarya</taxon>
        <taxon>Ascomycota</taxon>
        <taxon>Pezizomycotina</taxon>
        <taxon>Sordariomycetes</taxon>
        <taxon>Sordariomycetidae</taxon>
        <taxon>Ophiostomatales</taxon>
        <taxon>Ophiostomataceae</taxon>
        <taxon>Sporothrix</taxon>
    </lineage>
</organism>
<feature type="region of interest" description="Disordered" evidence="1">
    <location>
        <begin position="220"/>
        <end position="255"/>
    </location>
</feature>
<accession>A0ABP0BXH7</accession>
<keyword evidence="2" id="KW-0812">Transmembrane</keyword>
<feature type="compositionally biased region" description="Low complexity" evidence="1">
    <location>
        <begin position="436"/>
        <end position="450"/>
    </location>
</feature>
<comment type="caution">
    <text evidence="3">The sequence shown here is derived from an EMBL/GenBank/DDBJ whole genome shotgun (WGS) entry which is preliminary data.</text>
</comment>
<feature type="region of interest" description="Disordered" evidence="1">
    <location>
        <begin position="379"/>
        <end position="465"/>
    </location>
</feature>
<feature type="region of interest" description="Disordered" evidence="1">
    <location>
        <begin position="54"/>
        <end position="77"/>
    </location>
</feature>
<feature type="compositionally biased region" description="Low complexity" evidence="1">
    <location>
        <begin position="554"/>
        <end position="563"/>
    </location>
</feature>
<keyword evidence="2" id="KW-1133">Transmembrane helix</keyword>
<keyword evidence="4" id="KW-1185">Reference proteome</keyword>
<feature type="compositionally biased region" description="Low complexity" evidence="1">
    <location>
        <begin position="171"/>
        <end position="185"/>
    </location>
</feature>
<reference evidence="3 4" key="1">
    <citation type="submission" date="2024-01" db="EMBL/GenBank/DDBJ databases">
        <authorList>
            <person name="Allen C."/>
            <person name="Tagirdzhanova G."/>
        </authorList>
    </citation>
    <scope>NUCLEOTIDE SEQUENCE [LARGE SCALE GENOMIC DNA]</scope>
</reference>
<sequence length="572" mass="61450">MPPINPVFVSAGVIAISVAIVAAIAVYENPELRRIADDFRRRIAVAAQTFHDDIFNDDNTERERQHDDATQNEPVFNRPEDAEGFMLSTGRRSAGDPGVVADEASRRRQREELMYWNSVREAKAEAERRIAELKASASSVGQHQQHKTSFDQFMRQDYNADRGTYVMNTGSDVSARPAASASSSSDPLNGGLVRRRRPEGDRGGMRAAAVYSNPFGDEYGIELDDHDDHVSDHVGEPVKEPASSEPARGDRTPTLSEAFDSRSAYLVAPGRDETMSDIYSATEPDTNNANNANMDAVFDPLPPITENMQQIRSLSQAPSSEVFFDVNDYTDAMSDLSLRLTRVPEHETDSIIPEEARRSVSSAQAQAYDSIQAWAEAAHAQAQAQTGASRSASRTSSRSTKPDENNNTTSPRSLGFYSPLPVTPSVAMSEPSIIDGGNSSGNSSGNNSSSEAGELTPTGSVFGDDHSIIDHADAVQTPSRAGSTAASAADSAVLLEQAPAAPTSALEEWFADVKGDAAGHTDTTGHATADDTNFGVISESEDEEHDVSVMTPTSWSEVGSVVSENEEGPMRS</sequence>
<feature type="transmembrane region" description="Helical" evidence="2">
    <location>
        <begin position="6"/>
        <end position="27"/>
    </location>
</feature>
<feature type="region of interest" description="Disordered" evidence="1">
    <location>
        <begin position="538"/>
        <end position="572"/>
    </location>
</feature>
<dbReference type="EMBL" id="CAWUHB010000030">
    <property type="protein sequence ID" value="CAK7224457.1"/>
    <property type="molecule type" value="Genomic_DNA"/>
</dbReference>
<evidence type="ECO:0000313" key="3">
    <source>
        <dbReference type="EMBL" id="CAK7224457.1"/>
    </source>
</evidence>
<gene>
    <name evidence="3" type="ORF">SCUCBS95973_005524</name>
</gene>
<feature type="region of interest" description="Disordered" evidence="1">
    <location>
        <begin position="169"/>
        <end position="205"/>
    </location>
</feature>
<name>A0ABP0BXH7_9PEZI</name>
<evidence type="ECO:0000256" key="2">
    <source>
        <dbReference type="SAM" id="Phobius"/>
    </source>
</evidence>